<dbReference type="InterPro" id="IPR001138">
    <property type="entry name" value="Zn2Cys6_DnaBD"/>
</dbReference>
<evidence type="ECO:0000313" key="5">
    <source>
        <dbReference type="EMBL" id="KAK3671747.1"/>
    </source>
</evidence>
<dbReference type="Gene3D" id="4.10.240.10">
    <property type="entry name" value="Zn(2)-C6 fungal-type DNA-binding domain"/>
    <property type="match status" value="1"/>
</dbReference>
<keyword evidence="6" id="KW-1185">Reference proteome</keyword>
<evidence type="ECO:0000256" key="1">
    <source>
        <dbReference type="ARBA" id="ARBA00023242"/>
    </source>
</evidence>
<dbReference type="PANTHER" id="PTHR47785:SF4">
    <property type="entry name" value="ZN(II)2CYS6 TRANSCRIPTION FACTOR (EUROFUNG)"/>
    <property type="match status" value="1"/>
</dbReference>
<feature type="compositionally biased region" description="Pro residues" evidence="3">
    <location>
        <begin position="15"/>
        <end position="48"/>
    </location>
</feature>
<feature type="compositionally biased region" description="Pro residues" evidence="3">
    <location>
        <begin position="139"/>
        <end position="149"/>
    </location>
</feature>
<dbReference type="PROSITE" id="PS50048">
    <property type="entry name" value="ZN2_CY6_FUNGAL_2"/>
    <property type="match status" value="1"/>
</dbReference>
<evidence type="ECO:0000256" key="3">
    <source>
        <dbReference type="SAM" id="MobiDB-lite"/>
    </source>
</evidence>
<reference evidence="5" key="1">
    <citation type="submission" date="2023-07" db="EMBL/GenBank/DDBJ databases">
        <title>Black Yeasts Isolated from many extreme environments.</title>
        <authorList>
            <person name="Coleine C."/>
            <person name="Stajich J.E."/>
            <person name="Selbmann L."/>
        </authorList>
    </citation>
    <scope>NUCLEOTIDE SEQUENCE</scope>
    <source>
        <strain evidence="5">CCFEE 5485</strain>
    </source>
</reference>
<feature type="compositionally biased region" description="Polar residues" evidence="3">
    <location>
        <begin position="554"/>
        <end position="564"/>
    </location>
</feature>
<feature type="compositionally biased region" description="Pro residues" evidence="3">
    <location>
        <begin position="71"/>
        <end position="80"/>
    </location>
</feature>
<evidence type="ECO:0000313" key="6">
    <source>
        <dbReference type="Proteomes" id="UP001274830"/>
    </source>
</evidence>
<feature type="region of interest" description="Disordered" evidence="3">
    <location>
        <begin position="518"/>
        <end position="564"/>
    </location>
</feature>
<dbReference type="CDD" id="cd00067">
    <property type="entry name" value="GAL4"/>
    <property type="match status" value="1"/>
</dbReference>
<keyword evidence="1" id="KW-0539">Nucleus</keyword>
<dbReference type="SMART" id="SM00066">
    <property type="entry name" value="GAL4"/>
    <property type="match status" value="1"/>
</dbReference>
<feature type="region of interest" description="Disordered" evidence="3">
    <location>
        <begin position="608"/>
        <end position="663"/>
    </location>
</feature>
<feature type="coiled-coil region" evidence="2">
    <location>
        <begin position="302"/>
        <end position="329"/>
    </location>
</feature>
<dbReference type="GO" id="GO:0008270">
    <property type="term" value="F:zinc ion binding"/>
    <property type="evidence" value="ECO:0007669"/>
    <property type="project" value="InterPro"/>
</dbReference>
<dbReference type="AlphaFoldDB" id="A0AAE0WIV1"/>
<dbReference type="SUPFAM" id="SSF57701">
    <property type="entry name" value="Zn2/Cys6 DNA-binding domain"/>
    <property type="match status" value="1"/>
</dbReference>
<dbReference type="CDD" id="cd12148">
    <property type="entry name" value="fungal_TF_MHR"/>
    <property type="match status" value="1"/>
</dbReference>
<organism evidence="5 6">
    <name type="scientific">Recurvomyces mirabilis</name>
    <dbReference type="NCBI Taxonomy" id="574656"/>
    <lineage>
        <taxon>Eukaryota</taxon>
        <taxon>Fungi</taxon>
        <taxon>Dikarya</taxon>
        <taxon>Ascomycota</taxon>
        <taxon>Pezizomycotina</taxon>
        <taxon>Dothideomycetes</taxon>
        <taxon>Dothideomycetidae</taxon>
        <taxon>Mycosphaerellales</taxon>
        <taxon>Teratosphaeriaceae</taxon>
        <taxon>Recurvomyces</taxon>
    </lineage>
</organism>
<name>A0AAE0WIV1_9PEZI</name>
<feature type="region of interest" description="Disordered" evidence="3">
    <location>
        <begin position="407"/>
        <end position="472"/>
    </location>
</feature>
<proteinExistence type="predicted"/>
<feature type="domain" description="Zn(2)-C6 fungal-type" evidence="4">
    <location>
        <begin position="254"/>
        <end position="283"/>
    </location>
</feature>
<evidence type="ECO:0000259" key="4">
    <source>
        <dbReference type="PROSITE" id="PS50048"/>
    </source>
</evidence>
<feature type="region of interest" description="Disordered" evidence="3">
    <location>
        <begin position="1"/>
        <end position="236"/>
    </location>
</feature>
<sequence length="1093" mass="120977">MDPRRDAAASYHLAAPPPPPTTLDNRAPPPAGHYQYAPPPPPHPPPQSHPHQAHPQQQGYPPPAQVALPPIQQPYGPPGTAPEQRTLPPFHHPHGAHEAHPPQEHYPYNQHNRSGHATPAPVNRTYSHDSTHQRTPTTPAQPGPYPPHSGPDGLQHPPPPQAQHHSMDPHAHQGYPPTNGVVHGLPPPHGQQHGPPPPHHEQHPQHMQPVMESHYGQYPPPQQQQPVYAPNYGPISSGQFSGVQRKKQMRATQACEQCRARKQKCDEGNPCSFCKENNLGCQYRDTPPAKTDKNMEKLLSYMDDHTAALRELTDKVDTLDNRIRRVEGYNSHAAENGVDGQIEDVHEKSQPSNRNKPGDHRTAPHKLLLLWPSVQPLLRASNVIMKDSYVMEAEDRGILRLYSRGEGIDEHDGTQPGGPGSPAHSDENMNDNTTRSAPSPPDGLWGTGFPQTPSSDIKRSEPSWGGLKPDNTLDLDQKTISELYESYLKNIHVMHPFLDKQRLKAMFDTFQKRLNHANSKSRPQFVAQMDDDARAPKRQRSNGSTIGPTFGYENGTQRSSPERSSGNAVVYLVLALGKICLYKNPLPGVQHDSKLNANAAIAHQLSGGHGLGSSSPPAANIAIKPSPISPGSTPATAQPTPPADFQANHHSRSRRASLDGSAHGMSGRNLDVIPGLAYYAKAAEILGDQADGNDLVHAQMFLLAGLYKGQLARVKESMSWLTMAGRAVLSLLDRYKLYNDNYWNGTGDVSKKLEQGQKLIKDKRANMIVLASWTCLQLESDILAELPLPSSSIQSVEDMLLLPHKVPEDETYGGLDPEADDGDYDGIIIFYTAQMYLRRKLNEVHRQIYGSDCLDKSGAQVCDTLRGHDSLLGLWRGSLPPALRWNDEDKPAENILAARLRAKYWGALYVVNRPFLDYALHIMPYVKDGMEVRKIAKDVNNNPRHLAEIHLFEAIASMPDEEIWQACKRCIDAAMQSTVALDKVPNRLVVTNIHGTAHAQFGNMLVLAATFYSRHMRKLVDENRFRELLQRTITFLRRLGPISPTSQIDCGILERIQQTLFGPPPDEKHHYANEGVVSEHMSSSATNSFSAST</sequence>
<dbReference type="Proteomes" id="UP001274830">
    <property type="component" value="Unassembled WGS sequence"/>
</dbReference>
<dbReference type="PANTHER" id="PTHR47785">
    <property type="entry name" value="ZN(II)2CYS6 TRANSCRIPTION FACTOR (EUROFUNG)-RELATED-RELATED"/>
    <property type="match status" value="1"/>
</dbReference>
<feature type="compositionally biased region" description="Low complexity" evidence="3">
    <location>
        <begin position="49"/>
        <end position="59"/>
    </location>
</feature>
<evidence type="ECO:0000256" key="2">
    <source>
        <dbReference type="SAM" id="Coils"/>
    </source>
</evidence>
<accession>A0AAE0WIV1</accession>
<comment type="caution">
    <text evidence="5">The sequence shown here is derived from an EMBL/GenBank/DDBJ whole genome shotgun (WGS) entry which is preliminary data.</text>
</comment>
<feature type="compositionally biased region" description="Pro residues" evidence="3">
    <location>
        <begin position="185"/>
        <end position="197"/>
    </location>
</feature>
<dbReference type="GO" id="GO:0000981">
    <property type="term" value="F:DNA-binding transcription factor activity, RNA polymerase II-specific"/>
    <property type="evidence" value="ECO:0007669"/>
    <property type="project" value="InterPro"/>
</dbReference>
<keyword evidence="2" id="KW-0175">Coiled coil</keyword>
<gene>
    <name evidence="5" type="ORF">LTR78_008292</name>
</gene>
<dbReference type="Pfam" id="PF00172">
    <property type="entry name" value="Zn_clus"/>
    <property type="match status" value="1"/>
</dbReference>
<dbReference type="PROSITE" id="PS00463">
    <property type="entry name" value="ZN2_CY6_FUNGAL_1"/>
    <property type="match status" value="1"/>
</dbReference>
<dbReference type="InterPro" id="IPR036864">
    <property type="entry name" value="Zn2-C6_fun-type_DNA-bd_sf"/>
</dbReference>
<dbReference type="InterPro" id="IPR053181">
    <property type="entry name" value="EcdB-like_regulator"/>
</dbReference>
<protein>
    <recommendedName>
        <fullName evidence="4">Zn(2)-C6 fungal-type domain-containing protein</fullName>
    </recommendedName>
</protein>
<dbReference type="EMBL" id="JAUTXT010000039">
    <property type="protein sequence ID" value="KAK3671747.1"/>
    <property type="molecule type" value="Genomic_DNA"/>
</dbReference>